<feature type="transmembrane region" description="Helical" evidence="10">
    <location>
        <begin position="187"/>
        <end position="210"/>
    </location>
</feature>
<keyword evidence="3 10" id="KW-0812">Transmembrane</keyword>
<evidence type="ECO:0000256" key="5">
    <source>
        <dbReference type="ARBA" id="ARBA00022840"/>
    </source>
</evidence>
<keyword evidence="5" id="KW-0067">ATP-binding</keyword>
<gene>
    <name evidence="13" type="ORF">BDEG_27876</name>
</gene>
<feature type="transmembrane region" description="Helical" evidence="10">
    <location>
        <begin position="353"/>
        <end position="372"/>
    </location>
</feature>
<dbReference type="InterPro" id="IPR036640">
    <property type="entry name" value="ABC1_TM_sf"/>
</dbReference>
<dbReference type="GO" id="GO:0140359">
    <property type="term" value="F:ABC-type transporter activity"/>
    <property type="evidence" value="ECO:0007669"/>
    <property type="project" value="InterPro"/>
</dbReference>
<evidence type="ECO:0000256" key="7">
    <source>
        <dbReference type="ARBA" id="ARBA00023136"/>
    </source>
</evidence>
<dbReference type="CDD" id="cd18581">
    <property type="entry name" value="ABC_6TM_ABCB6"/>
    <property type="match status" value="1"/>
</dbReference>
<comment type="subcellular location">
    <subcellularLocation>
        <location evidence="1">Membrane</location>
        <topology evidence="1">Multi-pass membrane protein</topology>
    </subcellularLocation>
</comment>
<reference evidence="13 14" key="2">
    <citation type="submission" date="2016-05" db="EMBL/GenBank/DDBJ databases">
        <title>Lineage-specific infection strategies underlie the spectrum of fungal disease in amphibians.</title>
        <authorList>
            <person name="Cuomo C.A."/>
            <person name="Farrer R.A."/>
            <person name="James T."/>
            <person name="Longcore J."/>
            <person name="Birren B."/>
        </authorList>
    </citation>
    <scope>NUCLEOTIDE SEQUENCE [LARGE SCALE GENOMIC DNA]</scope>
    <source>
        <strain evidence="13 14">JEL423</strain>
    </source>
</reference>
<evidence type="ECO:0000256" key="3">
    <source>
        <dbReference type="ARBA" id="ARBA00022692"/>
    </source>
</evidence>
<dbReference type="Gene3D" id="3.40.50.300">
    <property type="entry name" value="P-loop containing nucleotide triphosphate hydrolases"/>
    <property type="match status" value="1"/>
</dbReference>
<evidence type="ECO:0000259" key="11">
    <source>
        <dbReference type="PROSITE" id="PS50893"/>
    </source>
</evidence>
<evidence type="ECO:0000256" key="8">
    <source>
        <dbReference type="ARBA" id="ARBA00024363"/>
    </source>
</evidence>
<feature type="transmembrane region" description="Helical" evidence="10">
    <location>
        <begin position="125"/>
        <end position="148"/>
    </location>
</feature>
<dbReference type="AlphaFoldDB" id="A0A177WXG5"/>
<dbReference type="SMART" id="SM00382">
    <property type="entry name" value="AAA"/>
    <property type="match status" value="1"/>
</dbReference>
<keyword evidence="4" id="KW-0547">Nucleotide-binding</keyword>
<proteinExistence type="inferred from homology"/>
<keyword evidence="2" id="KW-0813">Transport</keyword>
<evidence type="ECO:0000256" key="4">
    <source>
        <dbReference type="ARBA" id="ARBA00022741"/>
    </source>
</evidence>
<feature type="domain" description="ABC transporter" evidence="11">
    <location>
        <begin position="531"/>
        <end position="767"/>
    </location>
</feature>
<feature type="transmembrane region" description="Helical" evidence="10">
    <location>
        <begin position="473"/>
        <end position="494"/>
    </location>
</feature>
<dbReference type="Proteomes" id="UP000077115">
    <property type="component" value="Unassembled WGS sequence"/>
</dbReference>
<dbReference type="eggNOG" id="KOG0056">
    <property type="taxonomic scope" value="Eukaryota"/>
</dbReference>
<evidence type="ECO:0000313" key="13">
    <source>
        <dbReference type="EMBL" id="OAJ44668.1"/>
    </source>
</evidence>
<dbReference type="FunFam" id="3.40.50.300:FF:000186">
    <property type="entry name" value="ATP-binding cassette sub-family B member 7, mitochondrial"/>
    <property type="match status" value="1"/>
</dbReference>
<dbReference type="PROSITE" id="PS50929">
    <property type="entry name" value="ABC_TM1F"/>
    <property type="match status" value="1"/>
</dbReference>
<evidence type="ECO:0000256" key="1">
    <source>
        <dbReference type="ARBA" id="ARBA00004141"/>
    </source>
</evidence>
<feature type="transmembrane region" description="Helical" evidence="10">
    <location>
        <begin position="443"/>
        <end position="461"/>
    </location>
</feature>
<dbReference type="EMBL" id="DS022313">
    <property type="protein sequence ID" value="OAJ44668.1"/>
    <property type="molecule type" value="Genomic_DNA"/>
</dbReference>
<evidence type="ECO:0000256" key="9">
    <source>
        <dbReference type="SAM" id="MobiDB-lite"/>
    </source>
</evidence>
<dbReference type="PROSITE" id="PS00211">
    <property type="entry name" value="ABC_TRANSPORTER_1"/>
    <property type="match status" value="1"/>
</dbReference>
<name>A0A177WXG5_BATDL</name>
<evidence type="ECO:0000256" key="2">
    <source>
        <dbReference type="ARBA" id="ARBA00022448"/>
    </source>
</evidence>
<keyword evidence="6 10" id="KW-1133">Transmembrane helix</keyword>
<dbReference type="VEuPathDB" id="FungiDB:BDEG_27876"/>
<feature type="transmembrane region" description="Helical" evidence="10">
    <location>
        <begin position="244"/>
        <end position="266"/>
    </location>
</feature>
<evidence type="ECO:0000259" key="12">
    <source>
        <dbReference type="PROSITE" id="PS50929"/>
    </source>
</evidence>
<dbReference type="SUPFAM" id="SSF90123">
    <property type="entry name" value="ABC transporter transmembrane region"/>
    <property type="match status" value="1"/>
</dbReference>
<feature type="compositionally biased region" description="Polar residues" evidence="9">
    <location>
        <begin position="791"/>
        <end position="806"/>
    </location>
</feature>
<dbReference type="PROSITE" id="PS50893">
    <property type="entry name" value="ABC_TRANSPORTER_2"/>
    <property type="match status" value="1"/>
</dbReference>
<protein>
    <submittedName>
        <fullName evidence="13">Uncharacterized protein</fullName>
    </submittedName>
</protein>
<dbReference type="PANTHER" id="PTHR24221">
    <property type="entry name" value="ATP-BINDING CASSETTE SUB-FAMILY B"/>
    <property type="match status" value="1"/>
</dbReference>
<dbReference type="InterPro" id="IPR017871">
    <property type="entry name" value="ABC_transporter-like_CS"/>
</dbReference>
<evidence type="ECO:0000256" key="6">
    <source>
        <dbReference type="ARBA" id="ARBA00022989"/>
    </source>
</evidence>
<keyword evidence="7 10" id="KW-0472">Membrane</keyword>
<dbReference type="InterPro" id="IPR003439">
    <property type="entry name" value="ABC_transporter-like_ATP-bd"/>
</dbReference>
<dbReference type="SUPFAM" id="SSF52540">
    <property type="entry name" value="P-loop containing nucleoside triphosphate hydrolases"/>
    <property type="match status" value="1"/>
</dbReference>
<feature type="region of interest" description="Disordered" evidence="9">
    <location>
        <begin position="789"/>
        <end position="820"/>
    </location>
</feature>
<dbReference type="Pfam" id="PF00005">
    <property type="entry name" value="ABC_tran"/>
    <property type="match status" value="1"/>
</dbReference>
<dbReference type="GO" id="GO:0016887">
    <property type="term" value="F:ATP hydrolysis activity"/>
    <property type="evidence" value="ECO:0007669"/>
    <property type="project" value="InterPro"/>
</dbReference>
<dbReference type="CDD" id="cd03253">
    <property type="entry name" value="ABCC_ATM1_transporter"/>
    <property type="match status" value="1"/>
</dbReference>
<sequence length="820" mass="91951">MHGDSLLLLKAVKTVTDIDHHESSIHDEHSTLHNTAHSDDMITTANQLGLSEQDPLLSSNIRPSVQISRISFRVRWNLLCKSIACVFNSFLGYCLWIGTCSCLQLGRLFLIAPSSDSPLNHGIDVATLCIFTGRLLLVALLLGIALVYRQPKLEPVVHSTQLPKQRGWFELIGRLRKLFPFLWPQETYLRFLVVVCFTLLILGRVVNILVPETYKRLVNALTLSTESHNFIPDGLANQVSDHPYFAWGLVLLYTFFRFLQGNVGLLMSLQSLLWIPVGQSTSRQTSVKMLAHLHSLSLQFHISRKTGDLLRVVDRGTTSISSLLSYIIFNIFPVFVDIGLAVIYFAFTFEMSIAIIVLVTMVLYIAVTIWITEWRTQFRREMNDLDGASRARAVDSLLNFETVKYFGNEAWEVNEYDQAIRMYQNADWRSNASLNLLNTAQNIVITLGLFAGLMVCAGRVVDGALSVGDFVAFIAYLLQLYQPLNWFGTYYRVIQQNFIDMEKMLELFDIDQAVEDSANATVLDVSHGGAVEFKNVSYAYTADTPILNNVSFSVPFGKTVALVGPSGGGKSTVLRLLFRFDDVKQGSICIDGQDIRHVTQVSLRQQIGVVPQDTVLFNDTILYNIRYGKIDATDEEVFAAAKAAQIHDRILSFPKGYDTKVGERGLRLSGGEKQRVAIARTMLKHPCIMLLDEATSALDNQTERQVQESLHLLRSQGKMTMLVVAHRLSTIVDADQILVIKNGQVVERGTHEELIHVGETLKHSVDSIVSVENGVGTYYGMWTREIEESKTPNTTQQELTAQNQVRVDQPATGSRHGHHH</sequence>
<accession>A0A177WXG5</accession>
<dbReference type="OrthoDB" id="6500128at2759"/>
<dbReference type="GO" id="GO:0005774">
    <property type="term" value="C:vacuolar membrane"/>
    <property type="evidence" value="ECO:0007669"/>
    <property type="project" value="TreeGrafter"/>
</dbReference>
<dbReference type="InterPro" id="IPR039421">
    <property type="entry name" value="Type_1_exporter"/>
</dbReference>
<feature type="domain" description="ABC transmembrane type-1" evidence="12">
    <location>
        <begin position="194"/>
        <end position="496"/>
    </location>
</feature>
<reference evidence="13 14" key="1">
    <citation type="submission" date="2006-10" db="EMBL/GenBank/DDBJ databases">
        <title>The Genome Sequence of Batrachochytrium dendrobatidis JEL423.</title>
        <authorList>
            <consortium name="The Broad Institute Genome Sequencing Platform"/>
            <person name="Birren B."/>
            <person name="Lander E."/>
            <person name="Galagan J."/>
            <person name="Cuomo C."/>
            <person name="Devon K."/>
            <person name="Jaffe D."/>
            <person name="Butler J."/>
            <person name="Alvarez P."/>
            <person name="Gnerre S."/>
            <person name="Grabherr M."/>
            <person name="Kleber M."/>
            <person name="Mauceli E."/>
            <person name="Brockman W."/>
            <person name="Young S."/>
            <person name="LaButti K."/>
            <person name="Sykes S."/>
            <person name="DeCaprio D."/>
            <person name="Crawford M."/>
            <person name="Koehrsen M."/>
            <person name="Engels R."/>
            <person name="Montgomery P."/>
            <person name="Pearson M."/>
            <person name="Howarth C."/>
            <person name="Larson L."/>
            <person name="White J."/>
            <person name="O'Leary S."/>
            <person name="Kodira C."/>
            <person name="Zeng Q."/>
            <person name="Yandava C."/>
            <person name="Alvarado L."/>
            <person name="Longcore J."/>
            <person name="James T."/>
        </authorList>
    </citation>
    <scope>NUCLEOTIDE SEQUENCE [LARGE SCALE GENOMIC DNA]</scope>
    <source>
        <strain evidence="13 14">JEL423</strain>
    </source>
</reference>
<feature type="transmembrane region" description="Helical" evidence="10">
    <location>
        <begin position="323"/>
        <end position="347"/>
    </location>
</feature>
<dbReference type="PANTHER" id="PTHR24221:SF654">
    <property type="entry name" value="ATP-BINDING CASSETTE SUB-FAMILY B MEMBER 6"/>
    <property type="match status" value="1"/>
</dbReference>
<dbReference type="Pfam" id="PF00664">
    <property type="entry name" value="ABC_membrane"/>
    <property type="match status" value="1"/>
</dbReference>
<evidence type="ECO:0000256" key="10">
    <source>
        <dbReference type="SAM" id="Phobius"/>
    </source>
</evidence>
<dbReference type="Gene3D" id="1.20.1560.10">
    <property type="entry name" value="ABC transporter type 1, transmembrane domain"/>
    <property type="match status" value="1"/>
</dbReference>
<dbReference type="GO" id="GO:0005524">
    <property type="term" value="F:ATP binding"/>
    <property type="evidence" value="ECO:0007669"/>
    <property type="project" value="UniProtKB-KW"/>
</dbReference>
<dbReference type="InterPro" id="IPR011527">
    <property type="entry name" value="ABC1_TM_dom"/>
</dbReference>
<dbReference type="STRING" id="403673.A0A177WXG5"/>
<dbReference type="InterPro" id="IPR027417">
    <property type="entry name" value="P-loop_NTPase"/>
</dbReference>
<evidence type="ECO:0000313" key="14">
    <source>
        <dbReference type="Proteomes" id="UP000077115"/>
    </source>
</evidence>
<organism evidence="13 14">
    <name type="scientific">Batrachochytrium dendrobatidis (strain JEL423)</name>
    <dbReference type="NCBI Taxonomy" id="403673"/>
    <lineage>
        <taxon>Eukaryota</taxon>
        <taxon>Fungi</taxon>
        <taxon>Fungi incertae sedis</taxon>
        <taxon>Chytridiomycota</taxon>
        <taxon>Chytridiomycota incertae sedis</taxon>
        <taxon>Chytridiomycetes</taxon>
        <taxon>Rhizophydiales</taxon>
        <taxon>Rhizophydiales incertae sedis</taxon>
        <taxon>Batrachochytrium</taxon>
    </lineage>
</organism>
<comment type="similarity">
    <text evidence="8">Belongs to the ABC transporter superfamily. ABCB family. Heavy Metal importer (TC 3.A.1.210) subfamily.</text>
</comment>
<dbReference type="InterPro" id="IPR003593">
    <property type="entry name" value="AAA+_ATPase"/>
</dbReference>